<dbReference type="Pfam" id="PF13821">
    <property type="entry name" value="DUF4187"/>
    <property type="match status" value="1"/>
</dbReference>
<dbReference type="EMBL" id="LFMY01000013">
    <property type="protein sequence ID" value="OKL56955.1"/>
    <property type="molecule type" value="Genomic_DNA"/>
</dbReference>
<dbReference type="GO" id="GO:0000776">
    <property type="term" value="C:kinetochore"/>
    <property type="evidence" value="ECO:0007669"/>
    <property type="project" value="TreeGrafter"/>
</dbReference>
<comment type="caution">
    <text evidence="3">The sequence shown here is derived from an EMBL/GenBank/DDBJ whole genome shotgun (WGS) entry which is preliminary data.</text>
</comment>
<accession>A0A225AR75</accession>
<feature type="region of interest" description="Disordered" evidence="1">
    <location>
        <begin position="187"/>
        <end position="206"/>
    </location>
</feature>
<feature type="domain" description="DUF4187" evidence="2">
    <location>
        <begin position="338"/>
        <end position="390"/>
    </location>
</feature>
<name>A0A225AR75_TALAT</name>
<feature type="compositionally biased region" description="Basic and acidic residues" evidence="1">
    <location>
        <begin position="43"/>
        <end position="69"/>
    </location>
</feature>
<sequence>MPPNHARDGAGDGDEDEDDYMSMIIEEPTQQRETLTQRKLRKQRESEAKARIPSKAERAAAEVTRREHALSASVLDPANKGFQMMAKLGFKAGDALGKKALPQTQTQPQPQTPRKDSTIVSNDNDNDNDKKQTEGTTGTQINDWIQSRAEPLRLIVKEDRGGIGLDSEKKRKFRAEADELVSKNARAKAEEGEYRERMRAEREERRLEAQVHAAQKVAEKLDCEDELTNSGGEDEKKQKHKQKKKPTSQVNVLYRGLVREREEKERDRLVRAIFENSMSTSSAAASFFPKPRLPSYSNPADEDDDDGSGNNKTHALQDTEENITFEEQETDADATEEDEELNEFNALPASARLDRLVAYMREKYWYCFWCKYRYDEAGMEGCPGLTEEDHD</sequence>
<evidence type="ECO:0000313" key="3">
    <source>
        <dbReference type="EMBL" id="OKL56955.1"/>
    </source>
</evidence>
<evidence type="ECO:0000256" key="1">
    <source>
        <dbReference type="SAM" id="MobiDB-lite"/>
    </source>
</evidence>
<feature type="compositionally biased region" description="Low complexity" evidence="1">
    <location>
        <begin position="277"/>
        <end position="286"/>
    </location>
</feature>
<feature type="region of interest" description="Disordered" evidence="1">
    <location>
        <begin position="1"/>
        <end position="73"/>
    </location>
</feature>
<evidence type="ECO:0000259" key="2">
    <source>
        <dbReference type="SMART" id="SM01173"/>
    </source>
</evidence>
<feature type="region of interest" description="Disordered" evidence="1">
    <location>
        <begin position="219"/>
        <end position="343"/>
    </location>
</feature>
<feature type="compositionally biased region" description="Acidic residues" evidence="1">
    <location>
        <begin position="318"/>
        <end position="342"/>
    </location>
</feature>
<dbReference type="SMART" id="SM01173">
    <property type="entry name" value="DUF4187"/>
    <property type="match status" value="1"/>
</dbReference>
<proteinExistence type="predicted"/>
<feature type="compositionally biased region" description="Basic and acidic residues" evidence="1">
    <location>
        <begin position="257"/>
        <end position="270"/>
    </location>
</feature>
<dbReference type="PANTHER" id="PTHR21032">
    <property type="entry name" value="G PATCH DOMAIN-CONTAINING PROTEIN 11"/>
    <property type="match status" value="1"/>
</dbReference>
<dbReference type="InterPro" id="IPR039249">
    <property type="entry name" value="GPATCH11"/>
</dbReference>
<evidence type="ECO:0000313" key="4">
    <source>
        <dbReference type="Proteomes" id="UP000214365"/>
    </source>
</evidence>
<protein>
    <recommendedName>
        <fullName evidence="2">DUF4187 domain-containing protein</fullName>
    </recommendedName>
</protein>
<feature type="compositionally biased region" description="Basic and acidic residues" evidence="1">
    <location>
        <begin position="1"/>
        <end position="10"/>
    </location>
</feature>
<feature type="compositionally biased region" description="Basic and acidic residues" evidence="1">
    <location>
        <begin position="155"/>
        <end position="177"/>
    </location>
</feature>
<organism evidence="3 4">
    <name type="scientific">Talaromyces atroroseus</name>
    <dbReference type="NCBI Taxonomy" id="1441469"/>
    <lineage>
        <taxon>Eukaryota</taxon>
        <taxon>Fungi</taxon>
        <taxon>Dikarya</taxon>
        <taxon>Ascomycota</taxon>
        <taxon>Pezizomycotina</taxon>
        <taxon>Eurotiomycetes</taxon>
        <taxon>Eurotiomycetidae</taxon>
        <taxon>Eurotiales</taxon>
        <taxon>Trichocomaceae</taxon>
        <taxon>Talaromyces</taxon>
        <taxon>Talaromyces sect. Trachyspermi</taxon>
    </lineage>
</organism>
<feature type="region of interest" description="Disordered" evidence="1">
    <location>
        <begin position="96"/>
        <end position="177"/>
    </location>
</feature>
<reference evidence="3 4" key="1">
    <citation type="submission" date="2015-06" db="EMBL/GenBank/DDBJ databases">
        <title>Talaromyces atroroseus IBT 11181 draft genome.</title>
        <authorList>
            <person name="Rasmussen K.B."/>
            <person name="Rasmussen S."/>
            <person name="Petersen B."/>
            <person name="Sicheritz-Ponten T."/>
            <person name="Mortensen U.H."/>
            <person name="Thrane U."/>
        </authorList>
    </citation>
    <scope>NUCLEOTIDE SEQUENCE [LARGE SCALE GENOMIC DNA]</scope>
    <source>
        <strain evidence="3 4">IBT 11181</strain>
    </source>
</reference>
<feature type="compositionally biased region" description="Acidic residues" evidence="1">
    <location>
        <begin position="11"/>
        <end position="20"/>
    </location>
</feature>
<dbReference type="RefSeq" id="XP_020117076.1">
    <property type="nucleotide sequence ID" value="XM_020262719.1"/>
</dbReference>
<keyword evidence="4" id="KW-1185">Reference proteome</keyword>
<dbReference type="GeneID" id="31007582"/>
<dbReference type="PANTHER" id="PTHR21032:SF0">
    <property type="entry name" value="G PATCH DOMAIN-CONTAINING PROTEIN 11"/>
    <property type="match status" value="1"/>
</dbReference>
<dbReference type="InterPro" id="IPR025239">
    <property type="entry name" value="DUF4187"/>
</dbReference>
<feature type="compositionally biased region" description="Polar residues" evidence="1">
    <location>
        <begin position="134"/>
        <end position="145"/>
    </location>
</feature>
<dbReference type="OrthoDB" id="786951at2759"/>
<dbReference type="Proteomes" id="UP000214365">
    <property type="component" value="Unassembled WGS sequence"/>
</dbReference>
<gene>
    <name evidence="3" type="ORF">UA08_07826</name>
</gene>
<dbReference type="AlphaFoldDB" id="A0A225AR75"/>